<dbReference type="InterPro" id="IPR028082">
    <property type="entry name" value="Peripla_BP_I"/>
</dbReference>
<dbReference type="PANTHER" id="PTHR30483">
    <property type="entry name" value="LEUCINE-SPECIFIC-BINDING PROTEIN"/>
    <property type="match status" value="1"/>
</dbReference>
<feature type="signal peptide" evidence="5">
    <location>
        <begin position="1"/>
        <end position="22"/>
    </location>
</feature>
<dbReference type="Pfam" id="PF13458">
    <property type="entry name" value="Peripla_BP_6"/>
    <property type="match status" value="1"/>
</dbReference>
<evidence type="ECO:0000256" key="4">
    <source>
        <dbReference type="ARBA" id="ARBA00022970"/>
    </source>
</evidence>
<comment type="caution">
    <text evidence="7">The sequence shown here is derived from an EMBL/GenBank/DDBJ whole genome shotgun (WGS) entry which is preliminary data.</text>
</comment>
<evidence type="ECO:0000256" key="1">
    <source>
        <dbReference type="ARBA" id="ARBA00010062"/>
    </source>
</evidence>
<evidence type="ECO:0000313" key="7">
    <source>
        <dbReference type="EMBL" id="MSU06704.1"/>
    </source>
</evidence>
<dbReference type="GO" id="GO:0006865">
    <property type="term" value="P:amino acid transport"/>
    <property type="evidence" value="ECO:0007669"/>
    <property type="project" value="UniProtKB-KW"/>
</dbReference>
<dbReference type="Proteomes" id="UP000460549">
    <property type="component" value="Unassembled WGS sequence"/>
</dbReference>
<dbReference type="InterPro" id="IPR051010">
    <property type="entry name" value="BCAA_transport"/>
</dbReference>
<dbReference type="CDD" id="cd06347">
    <property type="entry name" value="PBP1_ABC_LivK_ligand_binding-like"/>
    <property type="match status" value="1"/>
</dbReference>
<evidence type="ECO:0000256" key="2">
    <source>
        <dbReference type="ARBA" id="ARBA00022448"/>
    </source>
</evidence>
<dbReference type="PROSITE" id="PS51257">
    <property type="entry name" value="PROKAR_LIPOPROTEIN"/>
    <property type="match status" value="1"/>
</dbReference>
<dbReference type="InterPro" id="IPR000709">
    <property type="entry name" value="Leu_Ile_Val-bd"/>
</dbReference>
<dbReference type="PANTHER" id="PTHR30483:SF6">
    <property type="entry name" value="PERIPLASMIC BINDING PROTEIN OF ABC TRANSPORTER FOR NATURAL AMINO ACIDS"/>
    <property type="match status" value="1"/>
</dbReference>
<keyword evidence="2" id="KW-0813">Transport</keyword>
<keyword evidence="8" id="KW-1185">Reference proteome</keyword>
<gene>
    <name evidence="7" type="ORF">FYJ80_07940</name>
</gene>
<dbReference type="SUPFAM" id="SSF53822">
    <property type="entry name" value="Periplasmic binding protein-like I"/>
    <property type="match status" value="1"/>
</dbReference>
<protein>
    <submittedName>
        <fullName evidence="7">ABC transporter substrate-binding protein</fullName>
    </submittedName>
</protein>
<evidence type="ECO:0000313" key="8">
    <source>
        <dbReference type="Proteomes" id="UP000460549"/>
    </source>
</evidence>
<dbReference type="Gene3D" id="3.40.50.2300">
    <property type="match status" value="2"/>
</dbReference>
<keyword evidence="3 5" id="KW-0732">Signal</keyword>
<reference evidence="7 8" key="1">
    <citation type="submission" date="2019-08" db="EMBL/GenBank/DDBJ databases">
        <title>In-depth cultivation of the pig gut microbiome towards novel bacterial diversity and tailored functional studies.</title>
        <authorList>
            <person name="Wylensek D."/>
            <person name="Hitch T.C.A."/>
            <person name="Clavel T."/>
        </authorList>
    </citation>
    <scope>NUCLEOTIDE SEQUENCE [LARGE SCALE GENOMIC DNA]</scope>
    <source>
        <strain evidence="7 8">NM-380-WT-3C1</strain>
    </source>
</reference>
<feature type="domain" description="Leucine-binding protein" evidence="6">
    <location>
        <begin position="32"/>
        <end position="359"/>
    </location>
</feature>
<proteinExistence type="inferred from homology"/>
<evidence type="ECO:0000256" key="5">
    <source>
        <dbReference type="SAM" id="SignalP"/>
    </source>
</evidence>
<keyword evidence="4" id="KW-0029">Amino-acid transport</keyword>
<dbReference type="AlphaFoldDB" id="A0A7X2PD77"/>
<evidence type="ECO:0000259" key="6">
    <source>
        <dbReference type="Pfam" id="PF13458"/>
    </source>
</evidence>
<dbReference type="InterPro" id="IPR028081">
    <property type="entry name" value="Leu-bd"/>
</dbReference>
<sequence length="386" mass="41226">MRSLKKVALVFALVAMSACLFAGGSSESSTAYKIGFIGPMTGDNANYGILCSQAVKLAVDQANAKGGINGTQIELIIEDSEGNQEKGMAAIEKLSSTDKISCLVGPVFTGVSFAVGERCQAEGIPMMSPSATHKDITAIGDYVFRTVVSDGLQGEVAGHYFYEVLGYRNIGCLYIKNDYSQGLYEGMKAAFEACGGKVSAVETAQLGDKDFKTQLTKLKAANVEAIYIPNYTVEMAQQLEQAAQVGLNVPFLSCDGFSNPEIYDLAGDYTNGVIYIAPTQVEESDSYKQFVADYTAAFGVAPDSFATNAFDATNIYIKVMKEVGSDRTAIRNGVASIKDYQGVTGTVNFAENGDLIAYQGVYRVENQTPIYIGAYTVDGGKLVEVK</sequence>
<name>A0A7X2PD77_9SPIO</name>
<dbReference type="PRINTS" id="PR00337">
    <property type="entry name" value="LEUILEVALBP"/>
</dbReference>
<organism evidence="7 8">
    <name type="scientific">Bullifex porci</name>
    <dbReference type="NCBI Taxonomy" id="2606638"/>
    <lineage>
        <taxon>Bacteria</taxon>
        <taxon>Pseudomonadati</taxon>
        <taxon>Spirochaetota</taxon>
        <taxon>Spirochaetia</taxon>
        <taxon>Spirochaetales</taxon>
        <taxon>Spirochaetaceae</taxon>
        <taxon>Bullifex</taxon>
    </lineage>
</organism>
<dbReference type="RefSeq" id="WP_154425767.1">
    <property type="nucleotide sequence ID" value="NZ_JAQYGB010000091.1"/>
</dbReference>
<accession>A0A7X2PD77</accession>
<evidence type="ECO:0000256" key="3">
    <source>
        <dbReference type="ARBA" id="ARBA00022729"/>
    </source>
</evidence>
<feature type="chain" id="PRO_5030693804" evidence="5">
    <location>
        <begin position="23"/>
        <end position="386"/>
    </location>
</feature>
<dbReference type="EMBL" id="VUNN01000015">
    <property type="protein sequence ID" value="MSU06704.1"/>
    <property type="molecule type" value="Genomic_DNA"/>
</dbReference>
<comment type="similarity">
    <text evidence="1">Belongs to the leucine-binding protein family.</text>
</comment>